<accession>A0A023G750</accession>
<evidence type="ECO:0000256" key="1">
    <source>
        <dbReference type="SAM" id="MobiDB-lite"/>
    </source>
</evidence>
<feature type="region of interest" description="Disordered" evidence="1">
    <location>
        <begin position="19"/>
        <end position="45"/>
    </location>
</feature>
<dbReference type="AlphaFoldDB" id="A0A023G750"/>
<name>A0A023G750_AMBTT</name>
<feature type="region of interest" description="Disordered" evidence="1">
    <location>
        <begin position="76"/>
        <end position="95"/>
    </location>
</feature>
<evidence type="ECO:0000313" key="2">
    <source>
        <dbReference type="EMBL" id="JAC29664.1"/>
    </source>
</evidence>
<dbReference type="EMBL" id="GBBM01005754">
    <property type="protein sequence ID" value="JAC29664.1"/>
    <property type="molecule type" value="mRNA"/>
</dbReference>
<reference evidence="2" key="1">
    <citation type="submission" date="2014-03" db="EMBL/GenBank/DDBJ databases">
        <title>The sialotranscriptome of Amblyomma triste, Amblyomma parvum and Amblyomma cajennense ticks, uncovered by 454-based RNA-seq.</title>
        <authorList>
            <person name="Garcia G.R."/>
            <person name="Gardinassi L.G."/>
            <person name="Ribeiro J.M."/>
            <person name="Anatriello E."/>
            <person name="Ferreira B.R."/>
            <person name="Moreira H.N."/>
            <person name="Mafra C."/>
            <person name="Olegario M.M."/>
            <person name="Szabo P.J."/>
            <person name="Miranda-Santos I.K."/>
            <person name="Maruyama S.R."/>
        </authorList>
    </citation>
    <scope>NUCLEOTIDE SEQUENCE</scope>
    <source>
        <strain evidence="2">Mato Grasso do Sul</strain>
        <tissue evidence="2">Salivary glands</tissue>
    </source>
</reference>
<organism evidence="2">
    <name type="scientific">Amblyomma triste</name>
    <name type="common">Neotropical tick</name>
    <dbReference type="NCBI Taxonomy" id="251400"/>
    <lineage>
        <taxon>Eukaryota</taxon>
        <taxon>Metazoa</taxon>
        <taxon>Ecdysozoa</taxon>
        <taxon>Arthropoda</taxon>
        <taxon>Chelicerata</taxon>
        <taxon>Arachnida</taxon>
        <taxon>Acari</taxon>
        <taxon>Parasitiformes</taxon>
        <taxon>Ixodida</taxon>
        <taxon>Ixodoidea</taxon>
        <taxon>Ixodidae</taxon>
        <taxon>Amblyomminae</taxon>
        <taxon>Amblyomma</taxon>
    </lineage>
</organism>
<protein>
    <submittedName>
        <fullName evidence="2">Uncharacterized protein</fullName>
    </submittedName>
</protein>
<proteinExistence type="evidence at transcript level"/>
<sequence length="170" mass="18830">MNRGRVVIFAPKKRSASLSRQLSVARQKNVGGPPPQVRSKTTEDVDDMQVRQRLAKVARRLGLVFGVRSKSTAEESLVTRSSLRKSPTSTTAKAKKTVRFEESTTKTSSKKLVKRTISKACRYVSLGALCSSPVLLTSFPTEPNMATSHRSAWSSWTEPVTWSHGAQMYM</sequence>